<dbReference type="Proteomes" id="UP001332931">
    <property type="component" value="Unassembled WGS sequence"/>
</dbReference>
<evidence type="ECO:0000313" key="12">
    <source>
        <dbReference type="EMBL" id="MEE6146599.1"/>
    </source>
</evidence>
<feature type="transmembrane region" description="Helical" evidence="10">
    <location>
        <begin position="299"/>
        <end position="316"/>
    </location>
</feature>
<dbReference type="EC" id="7.-.-.-" evidence="10"/>
<gene>
    <name evidence="10" type="primary">rnfD</name>
    <name evidence="12" type="ORF">VXJ25_01110</name>
</gene>
<dbReference type="PANTHER" id="PTHR30578">
    <property type="entry name" value="ELECTRON TRANSPORT COMPLEX PROTEIN RNFD"/>
    <property type="match status" value="1"/>
</dbReference>
<dbReference type="InterPro" id="IPR011303">
    <property type="entry name" value="RnfD_bac"/>
</dbReference>
<comment type="similarity">
    <text evidence="10">Belongs to the NqrB/RnfD family.</text>
</comment>
<keyword evidence="6 10" id="KW-1278">Translocase</keyword>
<evidence type="ECO:0000256" key="10">
    <source>
        <dbReference type="HAMAP-Rule" id="MF_00462"/>
    </source>
</evidence>
<keyword evidence="1 10" id="KW-0813">Transport</keyword>
<comment type="caution">
    <text evidence="12">The sequence shown here is derived from an EMBL/GenBank/DDBJ whole genome shotgun (WGS) entry which is preliminary data.</text>
</comment>
<comment type="subunit">
    <text evidence="10">The complex is composed of six subunits: RnfA, RnfB, RnfC, RnfD, RnfE and RnfG.</text>
</comment>
<evidence type="ECO:0000256" key="2">
    <source>
        <dbReference type="ARBA" id="ARBA00022553"/>
    </source>
</evidence>
<keyword evidence="3 10" id="KW-0285">Flavoprotein</keyword>
<evidence type="ECO:0000256" key="1">
    <source>
        <dbReference type="ARBA" id="ARBA00022448"/>
    </source>
</evidence>
<feature type="transmembrane region" description="Helical" evidence="10">
    <location>
        <begin position="221"/>
        <end position="240"/>
    </location>
</feature>
<feature type="modified residue" description="FMN phosphoryl threonine" evidence="10">
    <location>
        <position position="201"/>
    </location>
</feature>
<feature type="region of interest" description="Disordered" evidence="11">
    <location>
        <begin position="351"/>
        <end position="370"/>
    </location>
</feature>
<protein>
    <recommendedName>
        <fullName evidence="10">Ion-translocating oxidoreductase complex subunit D</fullName>
        <ecNumber evidence="10">7.-.-.-</ecNumber>
    </recommendedName>
    <alternativeName>
        <fullName evidence="10">Rnf electron transport complex subunit D</fullName>
    </alternativeName>
</protein>
<evidence type="ECO:0000256" key="9">
    <source>
        <dbReference type="ARBA" id="ARBA00023136"/>
    </source>
</evidence>
<keyword evidence="10" id="KW-1003">Cell membrane</keyword>
<feature type="transmembrane region" description="Helical" evidence="10">
    <location>
        <begin position="135"/>
        <end position="155"/>
    </location>
</feature>
<organism evidence="12 13">
    <name type="scientific">Olsenella absiana</name>
    <dbReference type="NCBI Taxonomy" id="3115222"/>
    <lineage>
        <taxon>Bacteria</taxon>
        <taxon>Bacillati</taxon>
        <taxon>Actinomycetota</taxon>
        <taxon>Coriobacteriia</taxon>
        <taxon>Coriobacteriales</taxon>
        <taxon>Atopobiaceae</taxon>
        <taxon>Olsenella</taxon>
    </lineage>
</organism>
<dbReference type="EMBL" id="JAZGJQ010000001">
    <property type="protein sequence ID" value="MEE6146599.1"/>
    <property type="molecule type" value="Genomic_DNA"/>
</dbReference>
<evidence type="ECO:0000256" key="5">
    <source>
        <dbReference type="ARBA" id="ARBA00022692"/>
    </source>
</evidence>
<comment type="cofactor">
    <cofactor evidence="10">
        <name>FMN</name>
        <dbReference type="ChEBI" id="CHEBI:58210"/>
    </cofactor>
</comment>
<dbReference type="HAMAP" id="MF_00462">
    <property type="entry name" value="RsxD_RnfD"/>
    <property type="match status" value="1"/>
</dbReference>
<dbReference type="NCBIfam" id="TIGR01946">
    <property type="entry name" value="rnfD"/>
    <property type="match status" value="1"/>
</dbReference>
<feature type="region of interest" description="Disordered" evidence="11">
    <location>
        <begin position="1"/>
        <end position="28"/>
    </location>
</feature>
<name>A0ABU7R7N1_9ACTN</name>
<accession>A0ABU7R7N1</accession>
<keyword evidence="13" id="KW-1185">Reference proteome</keyword>
<evidence type="ECO:0000256" key="6">
    <source>
        <dbReference type="ARBA" id="ARBA00022967"/>
    </source>
</evidence>
<keyword evidence="5 10" id="KW-0812">Transmembrane</keyword>
<evidence type="ECO:0000313" key="13">
    <source>
        <dbReference type="Proteomes" id="UP001332931"/>
    </source>
</evidence>
<feature type="transmembrane region" description="Helical" evidence="10">
    <location>
        <begin position="167"/>
        <end position="186"/>
    </location>
</feature>
<keyword evidence="8 10" id="KW-1133">Transmembrane helix</keyword>
<feature type="transmembrane region" description="Helical" evidence="10">
    <location>
        <begin position="68"/>
        <end position="101"/>
    </location>
</feature>
<feature type="transmembrane region" description="Helical" evidence="10">
    <location>
        <begin position="272"/>
        <end position="290"/>
    </location>
</feature>
<keyword evidence="2 10" id="KW-0597">Phosphoprotein</keyword>
<feature type="transmembrane region" description="Helical" evidence="10">
    <location>
        <begin position="247"/>
        <end position="266"/>
    </location>
</feature>
<evidence type="ECO:0000256" key="7">
    <source>
        <dbReference type="ARBA" id="ARBA00022982"/>
    </source>
</evidence>
<reference evidence="12 13" key="1">
    <citation type="submission" date="2024-01" db="EMBL/GenBank/DDBJ databases">
        <title>Description of Olsenella sp. nov., isolated from pig feces.</title>
        <authorList>
            <person name="Chang Y.-H."/>
        </authorList>
    </citation>
    <scope>NUCLEOTIDE SEQUENCE [LARGE SCALE GENOMIC DNA]</scope>
    <source>
        <strain evidence="12 13">YH-ols2223</strain>
    </source>
</reference>
<dbReference type="InterPro" id="IPR004338">
    <property type="entry name" value="NqrB/RnfD"/>
</dbReference>
<evidence type="ECO:0000256" key="11">
    <source>
        <dbReference type="SAM" id="MobiDB-lite"/>
    </source>
</evidence>
<keyword evidence="7 10" id="KW-0249">Electron transport</keyword>
<feature type="compositionally biased region" description="Basic and acidic residues" evidence="11">
    <location>
        <begin position="358"/>
        <end position="370"/>
    </location>
</feature>
<comment type="subcellular location">
    <subcellularLocation>
        <location evidence="10">Cell membrane</location>
        <topology evidence="10">Multi-pass membrane protein</topology>
    </subcellularLocation>
</comment>
<evidence type="ECO:0000256" key="4">
    <source>
        <dbReference type="ARBA" id="ARBA00022643"/>
    </source>
</evidence>
<comment type="function">
    <text evidence="10">Part of a membrane-bound complex that couples electron transfer with translocation of ions across the membrane.</text>
</comment>
<dbReference type="PANTHER" id="PTHR30578:SF0">
    <property type="entry name" value="ION-TRANSLOCATING OXIDOREDUCTASE COMPLEX SUBUNIT D"/>
    <property type="match status" value="1"/>
</dbReference>
<keyword evidence="4 10" id="KW-0288">FMN</keyword>
<dbReference type="RefSeq" id="WP_330957361.1">
    <property type="nucleotide sequence ID" value="NZ_JAZGJQ010000001.1"/>
</dbReference>
<keyword evidence="9 10" id="KW-0472">Membrane</keyword>
<evidence type="ECO:0000256" key="3">
    <source>
        <dbReference type="ARBA" id="ARBA00022630"/>
    </source>
</evidence>
<evidence type="ECO:0000256" key="8">
    <source>
        <dbReference type="ARBA" id="ARBA00022989"/>
    </source>
</evidence>
<sequence>MSAEDKSGGAGSPRAAEGRPSGVAPAAEARPAVRAQVLADPDSVGSLTLSCSPQLVGPRTTRDIMRNVLVAMAPALVASVVIFGAAALVTCAVAVASSALFEYLWCRLRRTPSTVGDLSAAVTGLLVAFNVPAGIPPYMVVIGCFVAIVMVKELFGGIGKNFANPAIVARIMLSVAFPAAMTAYPVPRVALSSMDAVSSATMLSPSAQKLPWLDMFLGTEMGVLGETSALAILLGLAFLLATRTVSWHVPVTYLGCIFLLSAAMGLDPVAQILSGGVMLGAVFMATDYTTCPVTARGKFVYALGMALITCLIRFWGNMNEGCAYSILFMNLLVPYIDATCASRPLGAPKRRLFGRTSGRGETERGAGAHE</sequence>
<proteinExistence type="inferred from homology"/>
<dbReference type="Pfam" id="PF03116">
    <property type="entry name" value="NQR2_RnfD_RnfE"/>
    <property type="match status" value="1"/>
</dbReference>